<gene>
    <name evidence="1" type="ORF">BN587_00663</name>
</gene>
<reference evidence="1" key="1">
    <citation type="submission" date="2012-11" db="EMBL/GenBank/DDBJ databases">
        <title>Dependencies among metagenomic species, viruses, plasmids and units of genetic variation.</title>
        <authorList>
            <person name="Nielsen H.B."/>
            <person name="Almeida M."/>
            <person name="Juncker A.S."/>
            <person name="Rasmussen S."/>
            <person name="Li J."/>
            <person name="Sunagawa S."/>
            <person name="Plichta D."/>
            <person name="Gautier L."/>
            <person name="Le Chatelier E."/>
            <person name="Peletier E."/>
            <person name="Bonde I."/>
            <person name="Nielsen T."/>
            <person name="Manichanh C."/>
            <person name="Arumugam M."/>
            <person name="Batto J."/>
            <person name="Santos M.B.Q.D."/>
            <person name="Blom N."/>
            <person name="Borruel N."/>
            <person name="Burgdorf K.S."/>
            <person name="Boumezbeur F."/>
            <person name="Casellas F."/>
            <person name="Dore J."/>
            <person name="Guarner F."/>
            <person name="Hansen T."/>
            <person name="Hildebrand F."/>
            <person name="Kaas R.S."/>
            <person name="Kennedy S."/>
            <person name="Kristiansen K."/>
            <person name="Kultima J.R."/>
            <person name="Leonard P."/>
            <person name="Levenez F."/>
            <person name="Lund O."/>
            <person name="Moumen B."/>
            <person name="Le Paslier D."/>
            <person name="Pons N."/>
            <person name="Pedersen O."/>
            <person name="Prifti E."/>
            <person name="Qin J."/>
            <person name="Raes J."/>
            <person name="Tap J."/>
            <person name="Tims S."/>
            <person name="Ussery D.W."/>
            <person name="Yamada T."/>
            <person name="MetaHit consortium"/>
            <person name="Renault P."/>
            <person name="Sicheritz-Ponten T."/>
            <person name="Bork P."/>
            <person name="Wang J."/>
            <person name="Brunak S."/>
            <person name="Ehrlich S.D."/>
        </authorList>
    </citation>
    <scope>NUCLEOTIDE SEQUENCE [LARGE SCALE GENOMIC DNA]</scope>
</reference>
<organism evidence="1 2">
    <name type="scientific">Phascolarctobacterium succinatutens CAG:287</name>
    <dbReference type="NCBI Taxonomy" id="1263101"/>
    <lineage>
        <taxon>Bacteria</taxon>
        <taxon>Bacillati</taxon>
        <taxon>Bacillota</taxon>
        <taxon>Negativicutes</taxon>
        <taxon>Acidaminococcales</taxon>
        <taxon>Acidaminococcaceae</taxon>
        <taxon>Phascolarctobacterium</taxon>
    </lineage>
</organism>
<dbReference type="AlphaFoldDB" id="R6WKN6"/>
<dbReference type="InterPro" id="IPR027417">
    <property type="entry name" value="P-loop_NTPase"/>
</dbReference>
<comment type="caution">
    <text evidence="1">The sequence shown here is derived from an EMBL/GenBank/DDBJ whole genome shotgun (WGS) entry which is preliminary data.</text>
</comment>
<dbReference type="Proteomes" id="UP000014937">
    <property type="component" value="Unassembled WGS sequence"/>
</dbReference>
<evidence type="ECO:0000313" key="1">
    <source>
        <dbReference type="EMBL" id="CDD11718.1"/>
    </source>
</evidence>
<accession>R6WKN6</accession>
<evidence type="ECO:0008006" key="3">
    <source>
        <dbReference type="Google" id="ProtNLM"/>
    </source>
</evidence>
<dbReference type="RefSeq" id="WP_021719751.1">
    <property type="nucleotide sequence ID" value="NZ_FR892775.1"/>
</dbReference>
<evidence type="ECO:0000313" key="2">
    <source>
        <dbReference type="Proteomes" id="UP000014937"/>
    </source>
</evidence>
<dbReference type="SUPFAM" id="SSF52540">
    <property type="entry name" value="P-loop containing nucleoside triphosphate hydrolases"/>
    <property type="match status" value="1"/>
</dbReference>
<proteinExistence type="predicted"/>
<name>R6WKN6_9FIRM</name>
<dbReference type="HOGENOM" id="CLU_1608001_0_0_9"/>
<protein>
    <recommendedName>
        <fullName evidence="3">Fis family transcriptional regulator</fullName>
    </recommendedName>
</protein>
<dbReference type="EMBL" id="CBGL010000098">
    <property type="protein sequence ID" value="CDD11718.1"/>
    <property type="molecule type" value="Genomic_DNA"/>
</dbReference>
<sequence>MKGKYSVFVQNNRLRYEFTISRNITIIRGDSATGKTTLLDLLNAYDRDGDSSGVLVKCDVPCVVIGGQRWEENLQFIHNSIVFIDECNRFIKSEDFAVRVKESDNYFVIVTRDDLPNLPYSVKEIYGIRESGKYAGLKQVYNEFYCFAGKN</sequence>